<comment type="caution">
    <text evidence="1">The sequence shown here is derived from an EMBL/GenBank/DDBJ whole genome shotgun (WGS) entry which is preliminary data.</text>
</comment>
<organism evidence="1 2">
    <name type="scientific">Trifolium pratense</name>
    <name type="common">Red clover</name>
    <dbReference type="NCBI Taxonomy" id="57577"/>
    <lineage>
        <taxon>Eukaryota</taxon>
        <taxon>Viridiplantae</taxon>
        <taxon>Streptophyta</taxon>
        <taxon>Embryophyta</taxon>
        <taxon>Tracheophyta</taxon>
        <taxon>Spermatophyta</taxon>
        <taxon>Magnoliopsida</taxon>
        <taxon>eudicotyledons</taxon>
        <taxon>Gunneridae</taxon>
        <taxon>Pentapetalae</taxon>
        <taxon>rosids</taxon>
        <taxon>fabids</taxon>
        <taxon>Fabales</taxon>
        <taxon>Fabaceae</taxon>
        <taxon>Papilionoideae</taxon>
        <taxon>50 kb inversion clade</taxon>
        <taxon>NPAAA clade</taxon>
        <taxon>Hologalegina</taxon>
        <taxon>IRL clade</taxon>
        <taxon>Trifolieae</taxon>
        <taxon>Trifolium</taxon>
    </lineage>
</organism>
<dbReference type="Proteomes" id="UP001177021">
    <property type="component" value="Unassembled WGS sequence"/>
</dbReference>
<evidence type="ECO:0000313" key="1">
    <source>
        <dbReference type="EMBL" id="CAJ2653125.1"/>
    </source>
</evidence>
<accession>A0ACB0KBE7</accession>
<reference evidence="1" key="1">
    <citation type="submission" date="2023-10" db="EMBL/GenBank/DDBJ databases">
        <authorList>
            <person name="Rodriguez Cubillos JULIANA M."/>
            <person name="De Vega J."/>
        </authorList>
    </citation>
    <scope>NUCLEOTIDE SEQUENCE</scope>
</reference>
<gene>
    <name evidence="1" type="ORF">MILVUS5_LOCUS20516</name>
</gene>
<sequence>MENTGGLRRGTWTPEEDKLLKACIEKYGEGNWHLVSERAGLNRCRKSCRLRWLNYLNPNINRESFSKDEVDLIKRLHELLGNKWSLIAGRLPGRTSNDVKNYWYTHLKKKVVSEEDDEEEDEEKEKKEKKKLKETMTFHEVIKPRPLYLSSNFGKQPVMASNPDTETVRVPNQIANCSSASQPNLGNVPIPSEMWSESLWHMGEDVNATCSSLQENNYQEFPNVDNSFWDSNHGDFYNLWDP</sequence>
<evidence type="ECO:0000313" key="2">
    <source>
        <dbReference type="Proteomes" id="UP001177021"/>
    </source>
</evidence>
<protein>
    <submittedName>
        <fullName evidence="1">Uncharacterized protein</fullName>
    </submittedName>
</protein>
<dbReference type="EMBL" id="CASHSV030000206">
    <property type="protein sequence ID" value="CAJ2653125.1"/>
    <property type="molecule type" value="Genomic_DNA"/>
</dbReference>
<keyword evidence="2" id="KW-1185">Reference proteome</keyword>
<name>A0ACB0KBE7_TRIPR</name>
<proteinExistence type="predicted"/>